<dbReference type="Gene3D" id="1.20.1290.10">
    <property type="entry name" value="AhpD-like"/>
    <property type="match status" value="1"/>
</dbReference>
<protein>
    <recommendedName>
        <fullName evidence="1">Carboxymuconolactone decarboxylase-like domain-containing protein</fullName>
    </recommendedName>
</protein>
<dbReference type="InterPro" id="IPR029032">
    <property type="entry name" value="AhpD-like"/>
</dbReference>
<sequence length="88" mass="9686">MSEQEIVGWKYESGNLDKKTLHLVAMATHLAAGNGYCAKWRVKHAREAGATDAEIKETIGMAVRAGASVIYQEAIDNFPDDLTPPRRN</sequence>
<feature type="domain" description="Carboxymuconolactone decarboxylase-like" evidence="1">
    <location>
        <begin position="11"/>
        <end position="67"/>
    </location>
</feature>
<dbReference type="Pfam" id="PF02627">
    <property type="entry name" value="CMD"/>
    <property type="match status" value="1"/>
</dbReference>
<evidence type="ECO:0000313" key="2">
    <source>
        <dbReference type="EMBL" id="SVE16793.1"/>
    </source>
</evidence>
<dbReference type="SUPFAM" id="SSF69118">
    <property type="entry name" value="AhpD-like"/>
    <property type="match status" value="1"/>
</dbReference>
<dbReference type="AlphaFoldDB" id="A0A383BAD4"/>
<gene>
    <name evidence="2" type="ORF">METZ01_LOCUS469647</name>
</gene>
<organism evidence="2">
    <name type="scientific">marine metagenome</name>
    <dbReference type="NCBI Taxonomy" id="408172"/>
    <lineage>
        <taxon>unclassified sequences</taxon>
        <taxon>metagenomes</taxon>
        <taxon>ecological metagenomes</taxon>
    </lineage>
</organism>
<evidence type="ECO:0000259" key="1">
    <source>
        <dbReference type="Pfam" id="PF02627"/>
    </source>
</evidence>
<proteinExistence type="predicted"/>
<accession>A0A383BAD4</accession>
<dbReference type="InterPro" id="IPR003779">
    <property type="entry name" value="CMD-like"/>
</dbReference>
<dbReference type="GO" id="GO:0051920">
    <property type="term" value="F:peroxiredoxin activity"/>
    <property type="evidence" value="ECO:0007669"/>
    <property type="project" value="InterPro"/>
</dbReference>
<reference evidence="2" key="1">
    <citation type="submission" date="2018-05" db="EMBL/GenBank/DDBJ databases">
        <authorList>
            <person name="Lanie J.A."/>
            <person name="Ng W.-L."/>
            <person name="Kazmierczak K.M."/>
            <person name="Andrzejewski T.M."/>
            <person name="Davidsen T.M."/>
            <person name="Wayne K.J."/>
            <person name="Tettelin H."/>
            <person name="Glass J.I."/>
            <person name="Rusch D."/>
            <person name="Podicherti R."/>
            <person name="Tsui H.-C.T."/>
            <person name="Winkler M.E."/>
        </authorList>
    </citation>
    <scope>NUCLEOTIDE SEQUENCE</scope>
</reference>
<name>A0A383BAD4_9ZZZZ</name>
<dbReference type="EMBL" id="UINC01198710">
    <property type="protein sequence ID" value="SVE16793.1"/>
    <property type="molecule type" value="Genomic_DNA"/>
</dbReference>